<dbReference type="InterPro" id="IPR050416">
    <property type="entry name" value="FAD-linked_Oxidoreductase"/>
</dbReference>
<dbReference type="Gene3D" id="3.40.462.20">
    <property type="match status" value="1"/>
</dbReference>
<dbReference type="PANTHER" id="PTHR42973:SF39">
    <property type="entry name" value="FAD-BINDING PCMH-TYPE DOMAIN-CONTAINING PROTEIN"/>
    <property type="match status" value="1"/>
</dbReference>
<dbReference type="Gene3D" id="3.30.465.10">
    <property type="match status" value="1"/>
</dbReference>
<dbReference type="Pfam" id="PF08031">
    <property type="entry name" value="BBE"/>
    <property type="match status" value="1"/>
</dbReference>
<keyword evidence="5" id="KW-0560">Oxidoreductase</keyword>
<evidence type="ECO:0000256" key="1">
    <source>
        <dbReference type="ARBA" id="ARBA00001974"/>
    </source>
</evidence>
<evidence type="ECO:0000256" key="3">
    <source>
        <dbReference type="ARBA" id="ARBA00022630"/>
    </source>
</evidence>
<keyword evidence="8" id="KW-1185">Reference proteome</keyword>
<dbReference type="PROSITE" id="PS51387">
    <property type="entry name" value="FAD_PCMH"/>
    <property type="match status" value="1"/>
</dbReference>
<dbReference type="InterPro" id="IPR016167">
    <property type="entry name" value="FAD-bd_PCMH_sub1"/>
</dbReference>
<dbReference type="PROSITE" id="PS00862">
    <property type="entry name" value="OX2_COVAL_FAD"/>
    <property type="match status" value="1"/>
</dbReference>
<feature type="domain" description="FAD-binding PCMH-type" evidence="6">
    <location>
        <begin position="38"/>
        <end position="209"/>
    </location>
</feature>
<gene>
    <name evidence="7" type="ORF">C1I89_06675</name>
</gene>
<proteinExistence type="inferred from homology"/>
<name>A0A2N8KKF7_9BURK</name>
<evidence type="ECO:0000256" key="2">
    <source>
        <dbReference type="ARBA" id="ARBA00005466"/>
    </source>
</evidence>
<dbReference type="Pfam" id="PF01565">
    <property type="entry name" value="FAD_binding_4"/>
    <property type="match status" value="1"/>
</dbReference>
<dbReference type="InterPro" id="IPR012951">
    <property type="entry name" value="BBE"/>
</dbReference>
<dbReference type="SUPFAM" id="SSF56176">
    <property type="entry name" value="FAD-binding/transporter-associated domain-like"/>
    <property type="match status" value="1"/>
</dbReference>
<accession>A0A2N8KKF7</accession>
<dbReference type="Proteomes" id="UP000235994">
    <property type="component" value="Unassembled WGS sequence"/>
</dbReference>
<sequence>MSKLSNDALDALRASARGQVLTPDAAGYDDARRIWNAMIDRRPAVILRCAGAADVRLAVDFARRNRLVVAVRGGGHNIAGTAVCDGGMMIDLSAMKSVRVDPRRARAYVEPGALLADVDHETQAFGLAVPLGVNSTTGVAGLTLGGGFGWLTRRFGMTVDNLVSADVVTADGQLLHASAQDNEDLYWAIRGGGGNFGVVTMFEFQLHAVGPIVYGGLVVLPLAQGRQALLQYREALETMPEELTVWAVLRLAPPLPFLPEAVHGKPMLAFAICYSGDPDRGLAAVEAVRGWGQPYGEHLGPMPYTAWQQAFDPLLTPGSRNYWKSHNLGLLQDGLIDALIGAVETLPSPQCEIFLGYIGGVAMQVPVAATAYPHRAAQFAMNVHGRWDAPEDDERCIAWARALFRATQPYAQGGVYVNFLTQDEPDRLGAAYGPNFERLVRAKTRYDPHNLFRHNQNIPPAAA</sequence>
<dbReference type="PANTHER" id="PTHR42973">
    <property type="entry name" value="BINDING OXIDOREDUCTASE, PUTATIVE (AFU_ORTHOLOGUE AFUA_1G17690)-RELATED"/>
    <property type="match status" value="1"/>
</dbReference>
<organism evidence="7 8">
    <name type="scientific">Achromobacter pulmonis</name>
    <dbReference type="NCBI Taxonomy" id="1389932"/>
    <lineage>
        <taxon>Bacteria</taxon>
        <taxon>Pseudomonadati</taxon>
        <taxon>Pseudomonadota</taxon>
        <taxon>Betaproteobacteria</taxon>
        <taxon>Burkholderiales</taxon>
        <taxon>Alcaligenaceae</taxon>
        <taxon>Achromobacter</taxon>
    </lineage>
</organism>
<reference evidence="7 8" key="1">
    <citation type="submission" date="2018-01" db="EMBL/GenBank/DDBJ databases">
        <title>The draft genome of an aniline degradation strain ANB-1.</title>
        <authorList>
            <person name="Zhang L."/>
            <person name="Jiang J."/>
        </authorList>
    </citation>
    <scope>NUCLEOTIDE SEQUENCE [LARGE SCALE GENOMIC DNA]</scope>
    <source>
        <strain evidence="7 8">ANB-1</strain>
    </source>
</reference>
<dbReference type="InterPro" id="IPR016166">
    <property type="entry name" value="FAD-bd_PCMH"/>
</dbReference>
<dbReference type="InterPro" id="IPR006093">
    <property type="entry name" value="Oxy_OxRdtase_FAD_BS"/>
</dbReference>
<evidence type="ECO:0000313" key="7">
    <source>
        <dbReference type="EMBL" id="PND33934.1"/>
    </source>
</evidence>
<dbReference type="EMBL" id="POQS01000002">
    <property type="protein sequence ID" value="PND33934.1"/>
    <property type="molecule type" value="Genomic_DNA"/>
</dbReference>
<evidence type="ECO:0000256" key="4">
    <source>
        <dbReference type="ARBA" id="ARBA00022827"/>
    </source>
</evidence>
<evidence type="ECO:0000313" key="8">
    <source>
        <dbReference type="Proteomes" id="UP000235994"/>
    </source>
</evidence>
<dbReference type="RefSeq" id="WP_102772017.1">
    <property type="nucleotide sequence ID" value="NZ_POQS01000002.1"/>
</dbReference>
<dbReference type="InterPro" id="IPR006094">
    <property type="entry name" value="Oxid_FAD_bind_N"/>
</dbReference>
<dbReference type="GO" id="GO:0016491">
    <property type="term" value="F:oxidoreductase activity"/>
    <property type="evidence" value="ECO:0007669"/>
    <property type="project" value="UniProtKB-KW"/>
</dbReference>
<keyword evidence="4" id="KW-0274">FAD</keyword>
<keyword evidence="3" id="KW-0285">Flavoprotein</keyword>
<comment type="caution">
    <text evidence="7">The sequence shown here is derived from an EMBL/GenBank/DDBJ whole genome shotgun (WGS) entry which is preliminary data.</text>
</comment>
<dbReference type="InterPro" id="IPR036318">
    <property type="entry name" value="FAD-bd_PCMH-like_sf"/>
</dbReference>
<dbReference type="InterPro" id="IPR016169">
    <property type="entry name" value="FAD-bd_PCMH_sub2"/>
</dbReference>
<dbReference type="AlphaFoldDB" id="A0A2N8KKF7"/>
<comment type="similarity">
    <text evidence="2">Belongs to the oxygen-dependent FAD-linked oxidoreductase family.</text>
</comment>
<evidence type="ECO:0000259" key="6">
    <source>
        <dbReference type="PROSITE" id="PS51387"/>
    </source>
</evidence>
<comment type="cofactor">
    <cofactor evidence="1">
        <name>FAD</name>
        <dbReference type="ChEBI" id="CHEBI:57692"/>
    </cofactor>
</comment>
<evidence type="ECO:0000256" key="5">
    <source>
        <dbReference type="ARBA" id="ARBA00023002"/>
    </source>
</evidence>
<dbReference type="Gene3D" id="3.30.43.10">
    <property type="entry name" value="Uridine Diphospho-n-acetylenolpyruvylglucosamine Reductase, domain 2"/>
    <property type="match status" value="1"/>
</dbReference>
<dbReference type="GO" id="GO:0071949">
    <property type="term" value="F:FAD binding"/>
    <property type="evidence" value="ECO:0007669"/>
    <property type="project" value="InterPro"/>
</dbReference>
<protein>
    <submittedName>
        <fullName evidence="7">FAD-linked oxidase</fullName>
    </submittedName>
</protein>